<keyword evidence="6" id="KW-1185">Reference proteome</keyword>
<accession>A0A3Q2ZU75</accession>
<evidence type="ECO:0000313" key="6">
    <source>
        <dbReference type="Proteomes" id="UP000264800"/>
    </source>
</evidence>
<dbReference type="Gene3D" id="1.25.40.20">
    <property type="entry name" value="Ankyrin repeat-containing domain"/>
    <property type="match status" value="1"/>
</dbReference>
<dbReference type="SUPFAM" id="SSF48403">
    <property type="entry name" value="Ankyrin repeat"/>
    <property type="match status" value="1"/>
</dbReference>
<dbReference type="PANTHER" id="PTHR24166:SF23">
    <property type="entry name" value="PROTEIN TANC1"/>
    <property type="match status" value="1"/>
</dbReference>
<dbReference type="Proteomes" id="UP000264800">
    <property type="component" value="Unplaced"/>
</dbReference>
<dbReference type="OMA" id="PLEMAHN"/>
<evidence type="ECO:0000256" key="2">
    <source>
        <dbReference type="ARBA" id="ARBA00023043"/>
    </source>
</evidence>
<dbReference type="STRING" id="37003.ENSKMAP00000001844"/>
<dbReference type="SMART" id="SM00248">
    <property type="entry name" value="ANK"/>
    <property type="match status" value="3"/>
</dbReference>
<organism evidence="5 6">
    <name type="scientific">Kryptolebias marmoratus</name>
    <name type="common">Mangrove killifish</name>
    <name type="synonym">Rivulus marmoratus</name>
    <dbReference type="NCBI Taxonomy" id="37003"/>
    <lineage>
        <taxon>Eukaryota</taxon>
        <taxon>Metazoa</taxon>
        <taxon>Chordata</taxon>
        <taxon>Craniata</taxon>
        <taxon>Vertebrata</taxon>
        <taxon>Euteleostomi</taxon>
        <taxon>Actinopterygii</taxon>
        <taxon>Neopterygii</taxon>
        <taxon>Teleostei</taxon>
        <taxon>Neoteleostei</taxon>
        <taxon>Acanthomorphata</taxon>
        <taxon>Ovalentaria</taxon>
        <taxon>Atherinomorphae</taxon>
        <taxon>Cyprinodontiformes</taxon>
        <taxon>Rivulidae</taxon>
        <taxon>Kryptolebias</taxon>
    </lineage>
</organism>
<evidence type="ECO:0000256" key="1">
    <source>
        <dbReference type="ARBA" id="ARBA00022737"/>
    </source>
</evidence>
<reference evidence="5" key="2">
    <citation type="submission" date="2025-09" db="UniProtKB">
        <authorList>
            <consortium name="Ensembl"/>
        </authorList>
    </citation>
    <scope>IDENTIFICATION</scope>
</reference>
<dbReference type="GeneTree" id="ENSGT00940000155655"/>
<dbReference type="Ensembl" id="ENSKMAT00000001890.1">
    <property type="protein sequence ID" value="ENSKMAP00000001844.1"/>
    <property type="gene ID" value="ENSKMAG00000001445.1"/>
</dbReference>
<name>A0A3Q2ZU75_KRYMA</name>
<feature type="repeat" description="ANK" evidence="3">
    <location>
        <begin position="109"/>
        <end position="141"/>
    </location>
</feature>
<keyword evidence="1" id="KW-0677">Repeat</keyword>
<sequence length="151" mass="16083">RSELSRHRPEPGLMSPSVSSLLLFFSPKRVNVTFSCTSSLSDLVLSVLTAAAGRGKVEVCSLLQEQGAGLEVANRRGMVPLLSAAKHGHTQVVELLLKKGADMSVTDKLGRTALMLAASEGHAGTAELLLSKGGGPRLPPRHLRRLKRPSR</sequence>
<dbReference type="Pfam" id="PF12796">
    <property type="entry name" value="Ank_2"/>
    <property type="match status" value="1"/>
</dbReference>
<feature type="compositionally biased region" description="Basic residues" evidence="4">
    <location>
        <begin position="139"/>
        <end position="151"/>
    </location>
</feature>
<evidence type="ECO:0000313" key="5">
    <source>
        <dbReference type="Ensembl" id="ENSKMAP00000001844.1"/>
    </source>
</evidence>
<reference evidence="5" key="1">
    <citation type="submission" date="2025-08" db="UniProtKB">
        <authorList>
            <consortium name="Ensembl"/>
        </authorList>
    </citation>
    <scope>IDENTIFICATION</scope>
</reference>
<feature type="region of interest" description="Disordered" evidence="4">
    <location>
        <begin position="129"/>
        <end position="151"/>
    </location>
</feature>
<protein>
    <submittedName>
        <fullName evidence="5">Uncharacterized protein</fullName>
    </submittedName>
</protein>
<dbReference type="PANTHER" id="PTHR24166">
    <property type="entry name" value="ROLLING PEBBLES, ISOFORM B"/>
    <property type="match status" value="1"/>
</dbReference>
<evidence type="ECO:0000256" key="3">
    <source>
        <dbReference type="PROSITE-ProRule" id="PRU00023"/>
    </source>
</evidence>
<dbReference type="PROSITE" id="PS50297">
    <property type="entry name" value="ANK_REP_REGION"/>
    <property type="match status" value="2"/>
</dbReference>
<proteinExistence type="predicted"/>
<dbReference type="InterPro" id="IPR036770">
    <property type="entry name" value="Ankyrin_rpt-contain_sf"/>
</dbReference>
<dbReference type="PROSITE" id="PS50088">
    <property type="entry name" value="ANK_REPEAT"/>
    <property type="match status" value="2"/>
</dbReference>
<feature type="repeat" description="ANK" evidence="3">
    <location>
        <begin position="76"/>
        <end position="108"/>
    </location>
</feature>
<keyword evidence="2 3" id="KW-0040">ANK repeat</keyword>
<evidence type="ECO:0000256" key="4">
    <source>
        <dbReference type="SAM" id="MobiDB-lite"/>
    </source>
</evidence>
<dbReference type="InterPro" id="IPR002110">
    <property type="entry name" value="Ankyrin_rpt"/>
</dbReference>
<dbReference type="InterPro" id="IPR050889">
    <property type="entry name" value="Dendritic_Spine_Reg/Scaffold"/>
</dbReference>
<dbReference type="AlphaFoldDB" id="A0A3Q2ZU75"/>